<proteinExistence type="predicted"/>
<name>A0AAV6MBQ5_9ROSI</name>
<dbReference type="Proteomes" id="UP000685013">
    <property type="component" value="Chromosome 15"/>
</dbReference>
<comment type="caution">
    <text evidence="1">The sequence shown here is derived from an EMBL/GenBank/DDBJ whole genome shotgun (WGS) entry which is preliminary data.</text>
</comment>
<feature type="non-terminal residue" evidence="1">
    <location>
        <position position="1"/>
    </location>
</feature>
<protein>
    <submittedName>
        <fullName evidence="1">Uncharacterized protein</fullName>
    </submittedName>
</protein>
<dbReference type="AlphaFoldDB" id="A0AAV6MBQ5"/>
<reference evidence="1 2" key="1">
    <citation type="journal article" date="2021" name="Hortic Res">
        <title>The domestication of Cucurbita argyrosperma as revealed by the genome of its wild relative.</title>
        <authorList>
            <person name="Barrera-Redondo J."/>
            <person name="Sanchez-de la Vega G."/>
            <person name="Aguirre-Liguori J.A."/>
            <person name="Castellanos-Morales G."/>
            <person name="Gutierrez-Guerrero Y.T."/>
            <person name="Aguirre-Dugua X."/>
            <person name="Aguirre-Planter E."/>
            <person name="Tenaillon M.I."/>
            <person name="Lira-Saade R."/>
            <person name="Eguiarte L.E."/>
        </authorList>
    </citation>
    <scope>NUCLEOTIDE SEQUENCE [LARGE SCALE GENOMIC DNA]</scope>
    <source>
        <strain evidence="1">JBR-2021</strain>
    </source>
</reference>
<organism evidence="1 2">
    <name type="scientific">Cucurbita argyrosperma subsp. sororia</name>
    <dbReference type="NCBI Taxonomy" id="37648"/>
    <lineage>
        <taxon>Eukaryota</taxon>
        <taxon>Viridiplantae</taxon>
        <taxon>Streptophyta</taxon>
        <taxon>Embryophyta</taxon>
        <taxon>Tracheophyta</taxon>
        <taxon>Spermatophyta</taxon>
        <taxon>Magnoliopsida</taxon>
        <taxon>eudicotyledons</taxon>
        <taxon>Gunneridae</taxon>
        <taxon>Pentapetalae</taxon>
        <taxon>rosids</taxon>
        <taxon>fabids</taxon>
        <taxon>Cucurbitales</taxon>
        <taxon>Cucurbitaceae</taxon>
        <taxon>Cucurbiteae</taxon>
        <taxon>Cucurbita</taxon>
    </lineage>
</organism>
<evidence type="ECO:0000313" key="1">
    <source>
        <dbReference type="EMBL" id="KAG6578380.1"/>
    </source>
</evidence>
<sequence>MEARSRSRTVAVAAAGGVSFREEIEMKLLFLDQSFLSCKVRIRTVNTRSAEEVTAQVITAQLHLLDSALCSAQQAATFGTKPTSSRPKCIFWTQRYVWPNKLLHLELSPSQKAQLDFLD</sequence>
<accession>A0AAV6MBQ5</accession>
<dbReference type="EMBL" id="JAGKQH010000015">
    <property type="protein sequence ID" value="KAG6578380.1"/>
    <property type="molecule type" value="Genomic_DNA"/>
</dbReference>
<keyword evidence="2" id="KW-1185">Reference proteome</keyword>
<gene>
    <name evidence="1" type="ORF">SDJN03_22828</name>
</gene>
<evidence type="ECO:0000313" key="2">
    <source>
        <dbReference type="Proteomes" id="UP000685013"/>
    </source>
</evidence>